<dbReference type="InterPro" id="IPR013785">
    <property type="entry name" value="Aldolase_TIM"/>
</dbReference>
<dbReference type="GO" id="GO:0016491">
    <property type="term" value="F:oxidoreductase activity"/>
    <property type="evidence" value="ECO:0007669"/>
    <property type="project" value="UniProtKB-KW"/>
</dbReference>
<evidence type="ECO:0000313" key="5">
    <source>
        <dbReference type="Proteomes" id="UP000184241"/>
    </source>
</evidence>
<dbReference type="Proteomes" id="UP000184241">
    <property type="component" value="Unassembled WGS sequence"/>
</dbReference>
<evidence type="ECO:0000259" key="3">
    <source>
        <dbReference type="Pfam" id="PF00724"/>
    </source>
</evidence>
<dbReference type="InterPro" id="IPR051799">
    <property type="entry name" value="NADH_flavin_oxidoreductase"/>
</dbReference>
<evidence type="ECO:0000313" key="4">
    <source>
        <dbReference type="EMBL" id="SHI03644.1"/>
    </source>
</evidence>
<accession>A0A1M5XVS5</accession>
<keyword evidence="1" id="KW-0285">Flavoprotein</keyword>
<evidence type="ECO:0000256" key="2">
    <source>
        <dbReference type="ARBA" id="ARBA00023002"/>
    </source>
</evidence>
<dbReference type="RefSeq" id="WP_073018521.1">
    <property type="nucleotide sequence ID" value="NZ_FQXU01000005.1"/>
</dbReference>
<proteinExistence type="predicted"/>
<reference evidence="4 5" key="1">
    <citation type="submission" date="2016-11" db="EMBL/GenBank/DDBJ databases">
        <authorList>
            <person name="Jaros S."/>
            <person name="Januszkiewicz K."/>
            <person name="Wedrychowicz H."/>
        </authorList>
    </citation>
    <scope>NUCLEOTIDE SEQUENCE [LARGE SCALE GENOMIC DNA]</scope>
    <source>
        <strain evidence="4 5">DSM 6191</strain>
    </source>
</reference>
<evidence type="ECO:0000256" key="1">
    <source>
        <dbReference type="ARBA" id="ARBA00022630"/>
    </source>
</evidence>
<dbReference type="CDD" id="cd02803">
    <property type="entry name" value="OYE_like_FMN_family"/>
    <property type="match status" value="1"/>
</dbReference>
<dbReference type="Gene3D" id="3.20.20.70">
    <property type="entry name" value="Aldolase class I"/>
    <property type="match status" value="1"/>
</dbReference>
<dbReference type="PANTHER" id="PTHR43656:SF2">
    <property type="entry name" value="BINDING OXIDOREDUCTASE, PUTATIVE (AFU_ORTHOLOGUE AFUA_2G08260)-RELATED"/>
    <property type="match status" value="1"/>
</dbReference>
<dbReference type="Pfam" id="PF00724">
    <property type="entry name" value="Oxidored_FMN"/>
    <property type="match status" value="1"/>
</dbReference>
<dbReference type="SUPFAM" id="SSF51395">
    <property type="entry name" value="FMN-linked oxidoreductases"/>
    <property type="match status" value="1"/>
</dbReference>
<sequence>MKTLFDLTQLSGMNMKNRFVRSATHDGRADSLGHVTEKLVNHYEELAKGGVGTIITGLTNVTDIEKIVPGQMAIYNDSFISEYQELTDAVHKHNANIIMQLVCNGAQNRSNNEGALWAPTVIEDLASMPGIKEMTKDDIEIMKESFINGAVRAKKAGFDGVQLHVAHGYLLSRFLTPYFNRRTDEYGGNIENRARVVVEICSGIREAVGPDYPILAKINCEDFMEQGLNLEECKYVCKVLVKAGLSAVEISGGTAGSRANEGTIRRVTSETEAYFRKYAEEIAEEVDIPVICVGGHRDIDNLTDIIKETKIEYVSLSRPFIREPELVNRWISGDKTPAKCISCTKCFGAETKCIFNK</sequence>
<protein>
    <submittedName>
        <fullName evidence="4">2,4-dienoyl-CoA reductase</fullName>
    </submittedName>
</protein>
<dbReference type="InterPro" id="IPR001155">
    <property type="entry name" value="OxRdtase_FMN_N"/>
</dbReference>
<organism evidence="4 5">
    <name type="scientific">Clostridium intestinale DSM 6191</name>
    <dbReference type="NCBI Taxonomy" id="1121320"/>
    <lineage>
        <taxon>Bacteria</taxon>
        <taxon>Bacillati</taxon>
        <taxon>Bacillota</taxon>
        <taxon>Clostridia</taxon>
        <taxon>Eubacteriales</taxon>
        <taxon>Clostridiaceae</taxon>
        <taxon>Clostridium</taxon>
    </lineage>
</organism>
<dbReference type="EMBL" id="FQXU01000005">
    <property type="protein sequence ID" value="SHI03644.1"/>
    <property type="molecule type" value="Genomic_DNA"/>
</dbReference>
<gene>
    <name evidence="4" type="ORF">SAMN02745941_01659</name>
</gene>
<dbReference type="PANTHER" id="PTHR43656">
    <property type="entry name" value="BINDING OXIDOREDUCTASE, PUTATIVE (AFU_ORTHOLOGUE AFUA_2G08260)-RELATED"/>
    <property type="match status" value="1"/>
</dbReference>
<feature type="domain" description="NADH:flavin oxidoreductase/NADH oxidase N-terminal" evidence="3">
    <location>
        <begin position="4"/>
        <end position="330"/>
    </location>
</feature>
<name>A0A1M5XVS5_9CLOT</name>
<dbReference type="GO" id="GO:0010181">
    <property type="term" value="F:FMN binding"/>
    <property type="evidence" value="ECO:0007669"/>
    <property type="project" value="InterPro"/>
</dbReference>
<keyword evidence="2" id="KW-0560">Oxidoreductase</keyword>
<dbReference type="AlphaFoldDB" id="A0A1M5XVS5"/>